<dbReference type="AlphaFoldDB" id="A0A6C0ERF0"/>
<dbReference type="InterPro" id="IPR002654">
    <property type="entry name" value="Glyco_trans_25"/>
</dbReference>
<feature type="domain" description="Glycosyl transferase family 25" evidence="1">
    <location>
        <begin position="44"/>
        <end position="151"/>
    </location>
</feature>
<dbReference type="EMBL" id="MN738924">
    <property type="protein sequence ID" value="QHT31607.1"/>
    <property type="molecule type" value="Genomic_DNA"/>
</dbReference>
<reference evidence="2" key="1">
    <citation type="journal article" date="2020" name="Nature">
        <title>Giant virus diversity and host interactions through global metagenomics.</title>
        <authorList>
            <person name="Schulz F."/>
            <person name="Roux S."/>
            <person name="Paez-Espino D."/>
            <person name="Jungbluth S."/>
            <person name="Walsh D.A."/>
            <person name="Denef V.J."/>
            <person name="McMahon K.D."/>
            <person name="Konstantinidis K.T."/>
            <person name="Eloe-Fadrosh E.A."/>
            <person name="Kyrpides N.C."/>
            <person name="Woyke T."/>
        </authorList>
    </citation>
    <scope>NUCLEOTIDE SEQUENCE</scope>
    <source>
        <strain evidence="2">GVMAG-M-3300009155-48</strain>
    </source>
</reference>
<protein>
    <recommendedName>
        <fullName evidence="1">Glycosyl transferase family 25 domain-containing protein</fullName>
    </recommendedName>
</protein>
<organism evidence="2">
    <name type="scientific">viral metagenome</name>
    <dbReference type="NCBI Taxonomy" id="1070528"/>
    <lineage>
        <taxon>unclassified sequences</taxon>
        <taxon>metagenomes</taxon>
        <taxon>organismal metagenomes</taxon>
    </lineage>
</organism>
<name>A0A6C0ERF0_9ZZZZ</name>
<evidence type="ECO:0000259" key="1">
    <source>
        <dbReference type="Pfam" id="PF01755"/>
    </source>
</evidence>
<proteinExistence type="predicted"/>
<sequence length="219" mass="25679">MKERFTKVGLDLNIFEGVEITDPRIDTQPIGEGIKRLWSITYGHVDMLKLFLKTDKKYGFFCEDDIYLHKDFTNHLPNIISEFETMNLDFLLLGHMTNYAIEDWMSGYELKMHFENRPYKYHNYPATEHGHWGAHLYMVTRKHAEFLIEKFGNGYADETLVNSSLPHFSPDWTITKQGNRALMYPMMAVEDAIGDYGHGGQTEFHKSSTRLNYDPDFFI</sequence>
<evidence type="ECO:0000313" key="2">
    <source>
        <dbReference type="EMBL" id="QHT31607.1"/>
    </source>
</evidence>
<accession>A0A6C0ERF0</accession>
<dbReference type="Pfam" id="PF01755">
    <property type="entry name" value="Glyco_transf_25"/>
    <property type="match status" value="1"/>
</dbReference>